<evidence type="ECO:0000259" key="15">
    <source>
        <dbReference type="Pfam" id="PF01746"/>
    </source>
</evidence>
<feature type="domain" description="tRNA methyltransferase TRMD/TRM10-type" evidence="15">
    <location>
        <begin position="1"/>
        <end position="224"/>
    </location>
</feature>
<dbReference type="GO" id="GO:0002939">
    <property type="term" value="P:tRNA N1-guanine methylation"/>
    <property type="evidence" value="ECO:0007669"/>
    <property type="project" value="TreeGrafter"/>
</dbReference>
<dbReference type="PANTHER" id="PTHR46417:SF1">
    <property type="entry name" value="TRNA (GUANINE-N(1)-)-METHYLTRANSFERASE"/>
    <property type="match status" value="1"/>
</dbReference>
<comment type="subcellular location">
    <subcellularLocation>
        <location evidence="2">Cytoplasm</location>
    </subcellularLocation>
</comment>
<evidence type="ECO:0000256" key="9">
    <source>
        <dbReference type="ARBA" id="ARBA00022679"/>
    </source>
</evidence>
<evidence type="ECO:0000256" key="8">
    <source>
        <dbReference type="ARBA" id="ARBA00022603"/>
    </source>
</evidence>
<keyword evidence="8 16" id="KW-0489">Methyltransferase</keyword>
<evidence type="ECO:0000256" key="4">
    <source>
        <dbReference type="ARBA" id="ARBA00011738"/>
    </source>
</evidence>
<dbReference type="CDD" id="cd18080">
    <property type="entry name" value="TrmD-like"/>
    <property type="match status" value="1"/>
</dbReference>
<dbReference type="InterPro" id="IPR002649">
    <property type="entry name" value="tRNA_m1G_MeTrfase_TrmD"/>
</dbReference>
<dbReference type="PANTHER" id="PTHR46417">
    <property type="entry name" value="TRNA (GUANINE-N(1)-)-METHYLTRANSFERASE"/>
    <property type="match status" value="1"/>
</dbReference>
<organism evidence="16">
    <name type="scientific">hydrothermal vent metagenome</name>
    <dbReference type="NCBI Taxonomy" id="652676"/>
    <lineage>
        <taxon>unclassified sequences</taxon>
        <taxon>metagenomes</taxon>
        <taxon>ecological metagenomes</taxon>
    </lineage>
</organism>
<evidence type="ECO:0000256" key="1">
    <source>
        <dbReference type="ARBA" id="ARBA00002634"/>
    </source>
</evidence>
<sequence>MKYTFVTLFPNLIEGYFKDSILKRAIDRNIIEIEYLNPRDYSKNKHFKVDDTAVGGGAGMVMNPQPLFDALDDLKCKDENVHIVFLTPVAKPFVQNDAKRLAQKSHIAFVSGRYEGIDERVIEKYADELFSIGDYILTGGELASLVLCDATSRNIEGVLGNSQSLEIESFEIPLLEAPSFSKPKTYEGLSVPSEYLKGNHSKIRSLKLALSECKTKFFRPDELKKHKVTTKL</sequence>
<evidence type="ECO:0000313" key="16">
    <source>
        <dbReference type="EMBL" id="SFV65240.1"/>
    </source>
</evidence>
<protein>
    <recommendedName>
        <fullName evidence="6">tRNA (guanine-N(1)-)-methyltransferase</fullName>
        <ecNumber evidence="5">2.1.1.228</ecNumber>
    </recommendedName>
    <alternativeName>
        <fullName evidence="12">M1G-methyltransferase</fullName>
    </alternativeName>
    <alternativeName>
        <fullName evidence="13">tRNA [GM37] methyltransferase</fullName>
    </alternativeName>
</protein>
<evidence type="ECO:0000256" key="2">
    <source>
        <dbReference type="ARBA" id="ARBA00004496"/>
    </source>
</evidence>
<keyword evidence="9 16" id="KW-0808">Transferase</keyword>
<dbReference type="InterPro" id="IPR016009">
    <property type="entry name" value="tRNA_MeTrfase_TRMD/TRM10"/>
</dbReference>
<dbReference type="AlphaFoldDB" id="A0A1W1CH83"/>
<comment type="function">
    <text evidence="1">Specifically methylates guanosine-37 in various tRNAs.</text>
</comment>
<name>A0A1W1CH83_9ZZZZ</name>
<dbReference type="GO" id="GO:0052906">
    <property type="term" value="F:tRNA (guanine(37)-N1)-methyltransferase activity"/>
    <property type="evidence" value="ECO:0007669"/>
    <property type="project" value="UniProtKB-EC"/>
</dbReference>
<dbReference type="SUPFAM" id="SSF75217">
    <property type="entry name" value="alpha/beta knot"/>
    <property type="match status" value="1"/>
</dbReference>
<evidence type="ECO:0000256" key="14">
    <source>
        <dbReference type="ARBA" id="ARBA00047783"/>
    </source>
</evidence>
<dbReference type="PIRSF" id="PIRSF000386">
    <property type="entry name" value="tRNA_mtase"/>
    <property type="match status" value="1"/>
</dbReference>
<dbReference type="InterPro" id="IPR029026">
    <property type="entry name" value="tRNA_m1G_MTases_N"/>
</dbReference>
<accession>A0A1W1CH83</accession>
<gene>
    <name evidence="16" type="ORF">MNB_SM-5-32</name>
</gene>
<keyword evidence="11" id="KW-0819">tRNA processing</keyword>
<proteinExistence type="inferred from homology"/>
<comment type="similarity">
    <text evidence="3">Belongs to the RNA methyltransferase TrmD family.</text>
</comment>
<evidence type="ECO:0000256" key="12">
    <source>
        <dbReference type="ARBA" id="ARBA00029736"/>
    </source>
</evidence>
<dbReference type="NCBIfam" id="TIGR00088">
    <property type="entry name" value="trmD"/>
    <property type="match status" value="1"/>
</dbReference>
<dbReference type="EMBL" id="FPHH01000085">
    <property type="protein sequence ID" value="SFV65240.1"/>
    <property type="molecule type" value="Genomic_DNA"/>
</dbReference>
<keyword evidence="10" id="KW-0949">S-adenosyl-L-methionine</keyword>
<evidence type="ECO:0000256" key="7">
    <source>
        <dbReference type="ARBA" id="ARBA00022490"/>
    </source>
</evidence>
<dbReference type="GO" id="GO:0005829">
    <property type="term" value="C:cytosol"/>
    <property type="evidence" value="ECO:0007669"/>
    <property type="project" value="TreeGrafter"/>
</dbReference>
<evidence type="ECO:0000256" key="11">
    <source>
        <dbReference type="ARBA" id="ARBA00022694"/>
    </source>
</evidence>
<evidence type="ECO:0000256" key="13">
    <source>
        <dbReference type="ARBA" id="ARBA00033392"/>
    </source>
</evidence>
<dbReference type="InterPro" id="IPR023148">
    <property type="entry name" value="tRNA_m1G_MeTrfase_C_sf"/>
</dbReference>
<comment type="catalytic activity">
    <reaction evidence="14">
        <text>guanosine(37) in tRNA + S-adenosyl-L-methionine = N(1)-methylguanosine(37) in tRNA + S-adenosyl-L-homocysteine + H(+)</text>
        <dbReference type="Rhea" id="RHEA:36899"/>
        <dbReference type="Rhea" id="RHEA-COMP:10145"/>
        <dbReference type="Rhea" id="RHEA-COMP:10147"/>
        <dbReference type="ChEBI" id="CHEBI:15378"/>
        <dbReference type="ChEBI" id="CHEBI:57856"/>
        <dbReference type="ChEBI" id="CHEBI:59789"/>
        <dbReference type="ChEBI" id="CHEBI:73542"/>
        <dbReference type="ChEBI" id="CHEBI:74269"/>
        <dbReference type="EC" id="2.1.1.228"/>
    </reaction>
</comment>
<dbReference type="Gene3D" id="1.10.1270.20">
    <property type="entry name" value="tRNA(m1g37)methyltransferase, domain 2"/>
    <property type="match status" value="1"/>
</dbReference>
<dbReference type="NCBIfam" id="NF000648">
    <property type="entry name" value="PRK00026.1"/>
    <property type="match status" value="1"/>
</dbReference>
<evidence type="ECO:0000256" key="6">
    <source>
        <dbReference type="ARBA" id="ARBA00014679"/>
    </source>
</evidence>
<dbReference type="InterPro" id="IPR029028">
    <property type="entry name" value="Alpha/beta_knot_MTases"/>
</dbReference>
<dbReference type="EC" id="2.1.1.228" evidence="5"/>
<reference evidence="16" key="1">
    <citation type="submission" date="2016-10" db="EMBL/GenBank/DDBJ databases">
        <authorList>
            <person name="de Groot N.N."/>
        </authorList>
    </citation>
    <scope>NUCLEOTIDE SEQUENCE</scope>
</reference>
<evidence type="ECO:0000256" key="10">
    <source>
        <dbReference type="ARBA" id="ARBA00022691"/>
    </source>
</evidence>
<comment type="subunit">
    <text evidence="4">Homodimer.</text>
</comment>
<evidence type="ECO:0000256" key="3">
    <source>
        <dbReference type="ARBA" id="ARBA00007630"/>
    </source>
</evidence>
<dbReference type="Pfam" id="PF01746">
    <property type="entry name" value="tRNA_m1G_MT"/>
    <property type="match status" value="1"/>
</dbReference>
<dbReference type="HAMAP" id="MF_00605">
    <property type="entry name" value="TrmD"/>
    <property type="match status" value="1"/>
</dbReference>
<evidence type="ECO:0000256" key="5">
    <source>
        <dbReference type="ARBA" id="ARBA00012807"/>
    </source>
</evidence>
<keyword evidence="7" id="KW-0963">Cytoplasm</keyword>
<dbReference type="Gene3D" id="3.40.1280.10">
    <property type="match status" value="1"/>
</dbReference>